<keyword evidence="4" id="KW-1003">Cell membrane</keyword>
<evidence type="ECO:0000256" key="14">
    <source>
        <dbReference type="ARBA" id="ARBA00023180"/>
    </source>
</evidence>
<evidence type="ECO:0000256" key="1">
    <source>
        <dbReference type="ARBA" id="ARBA00004609"/>
    </source>
</evidence>
<evidence type="ECO:0000259" key="21">
    <source>
        <dbReference type="PROSITE" id="PS52012"/>
    </source>
</evidence>
<evidence type="ECO:0000256" key="18">
    <source>
        <dbReference type="SAM" id="SignalP"/>
    </source>
</evidence>
<feature type="domain" description="Chitin-binding type-1" evidence="19">
    <location>
        <begin position="244"/>
        <end position="289"/>
    </location>
</feature>
<keyword evidence="11 17" id="KW-0408">Iron</keyword>
<keyword evidence="15" id="KW-0449">Lipoprotein</keyword>
<feature type="domain" description="CFEM" evidence="21">
    <location>
        <begin position="309"/>
        <end position="423"/>
    </location>
</feature>
<feature type="signal peptide" evidence="18">
    <location>
        <begin position="1"/>
        <end position="17"/>
    </location>
</feature>
<keyword evidence="8 16" id="KW-0147">Chitin-binding</keyword>
<comment type="subcellular location">
    <subcellularLocation>
        <location evidence="1">Cell membrane</location>
        <topology evidence="1">Lipid-anchor</topology>
        <topology evidence="1">GPI-anchor</topology>
    </subcellularLocation>
    <subcellularLocation>
        <location evidence="2">Secreted</location>
    </subcellularLocation>
</comment>
<keyword evidence="7" id="KW-0336">GPI-anchor</keyword>
<keyword evidence="13 16" id="KW-1015">Disulfide bond</keyword>
<comment type="caution">
    <text evidence="22">The sequence shown here is derived from an EMBL/GenBank/DDBJ whole genome shotgun (WGS) entry which is preliminary data.</text>
</comment>
<dbReference type="InterPro" id="IPR036779">
    <property type="entry name" value="LysM_dom_sf"/>
</dbReference>
<evidence type="ECO:0000256" key="4">
    <source>
        <dbReference type="ARBA" id="ARBA00022475"/>
    </source>
</evidence>
<feature type="domain" description="LysM" evidence="20">
    <location>
        <begin position="72"/>
        <end position="118"/>
    </location>
</feature>
<evidence type="ECO:0000256" key="7">
    <source>
        <dbReference type="ARBA" id="ARBA00022622"/>
    </source>
</evidence>
<dbReference type="GO" id="GO:0005886">
    <property type="term" value="C:plasma membrane"/>
    <property type="evidence" value="ECO:0007669"/>
    <property type="project" value="UniProtKB-SubCell"/>
</dbReference>
<feature type="disulfide bond" evidence="17">
    <location>
        <begin position="354"/>
        <end position="361"/>
    </location>
</feature>
<feature type="disulfide bond" evidence="16">
    <location>
        <begin position="262"/>
        <end position="276"/>
    </location>
</feature>
<keyword evidence="9 17" id="KW-0479">Metal-binding</keyword>
<feature type="disulfide bond" evidence="17">
    <location>
        <begin position="363"/>
        <end position="396"/>
    </location>
</feature>
<dbReference type="GO" id="GO:0098552">
    <property type="term" value="C:side of membrane"/>
    <property type="evidence" value="ECO:0007669"/>
    <property type="project" value="UniProtKB-KW"/>
</dbReference>
<evidence type="ECO:0000313" key="22">
    <source>
        <dbReference type="EMBL" id="KAK4031244.1"/>
    </source>
</evidence>
<organism evidence="22 23">
    <name type="scientific">Parachaetomium inaequale</name>
    <dbReference type="NCBI Taxonomy" id="2588326"/>
    <lineage>
        <taxon>Eukaryota</taxon>
        <taxon>Fungi</taxon>
        <taxon>Dikarya</taxon>
        <taxon>Ascomycota</taxon>
        <taxon>Pezizomycotina</taxon>
        <taxon>Sordariomycetes</taxon>
        <taxon>Sordariomycetidae</taxon>
        <taxon>Sordariales</taxon>
        <taxon>Chaetomiaceae</taxon>
        <taxon>Parachaetomium</taxon>
    </lineage>
</organism>
<dbReference type="AlphaFoldDB" id="A0AAN6SKR1"/>
<evidence type="ECO:0000256" key="16">
    <source>
        <dbReference type="PROSITE-ProRule" id="PRU00261"/>
    </source>
</evidence>
<dbReference type="GO" id="GO:0008061">
    <property type="term" value="F:chitin binding"/>
    <property type="evidence" value="ECO:0007669"/>
    <property type="project" value="UniProtKB-UniRule"/>
</dbReference>
<gene>
    <name evidence="22" type="ORF">C8A01DRAFT_42276</name>
</gene>
<evidence type="ECO:0000256" key="2">
    <source>
        <dbReference type="ARBA" id="ARBA00004613"/>
    </source>
</evidence>
<evidence type="ECO:0000256" key="13">
    <source>
        <dbReference type="ARBA" id="ARBA00023157"/>
    </source>
</evidence>
<evidence type="ECO:0000256" key="6">
    <source>
        <dbReference type="ARBA" id="ARBA00022617"/>
    </source>
</evidence>
<evidence type="ECO:0000313" key="23">
    <source>
        <dbReference type="Proteomes" id="UP001303115"/>
    </source>
</evidence>
<dbReference type="PROSITE" id="PS52012">
    <property type="entry name" value="CFEM"/>
    <property type="match status" value="1"/>
</dbReference>
<dbReference type="InterPro" id="IPR008427">
    <property type="entry name" value="Extracellular_membr_CFEM_dom"/>
</dbReference>
<dbReference type="GO" id="GO:0046872">
    <property type="term" value="F:metal ion binding"/>
    <property type="evidence" value="ECO:0007669"/>
    <property type="project" value="UniProtKB-UniRule"/>
</dbReference>
<evidence type="ECO:0000256" key="10">
    <source>
        <dbReference type="ARBA" id="ARBA00022729"/>
    </source>
</evidence>
<evidence type="ECO:0000256" key="5">
    <source>
        <dbReference type="ARBA" id="ARBA00022525"/>
    </source>
</evidence>
<keyword evidence="14" id="KW-0325">Glycoprotein</keyword>
<evidence type="ECO:0000256" key="3">
    <source>
        <dbReference type="ARBA" id="ARBA00010031"/>
    </source>
</evidence>
<dbReference type="InterPro" id="IPR036861">
    <property type="entry name" value="Endochitinase-like_sf"/>
</dbReference>
<evidence type="ECO:0000256" key="15">
    <source>
        <dbReference type="ARBA" id="ARBA00023288"/>
    </source>
</evidence>
<dbReference type="InterPro" id="IPR001002">
    <property type="entry name" value="Chitin-bd_1"/>
</dbReference>
<keyword evidence="5" id="KW-0964">Secreted</keyword>
<evidence type="ECO:0000259" key="19">
    <source>
        <dbReference type="PROSITE" id="PS50941"/>
    </source>
</evidence>
<dbReference type="SMART" id="SM00747">
    <property type="entry name" value="CFEM"/>
    <property type="match status" value="2"/>
</dbReference>
<evidence type="ECO:0000256" key="8">
    <source>
        <dbReference type="ARBA" id="ARBA00022669"/>
    </source>
</evidence>
<protein>
    <submittedName>
        <fullName evidence="22">Uncharacterized protein</fullName>
    </submittedName>
</protein>
<reference evidence="23" key="1">
    <citation type="journal article" date="2023" name="Mol. Phylogenet. Evol.">
        <title>Genome-scale phylogeny and comparative genomics of the fungal order Sordariales.</title>
        <authorList>
            <person name="Hensen N."/>
            <person name="Bonometti L."/>
            <person name="Westerberg I."/>
            <person name="Brannstrom I.O."/>
            <person name="Guillou S."/>
            <person name="Cros-Aarteil S."/>
            <person name="Calhoun S."/>
            <person name="Haridas S."/>
            <person name="Kuo A."/>
            <person name="Mondo S."/>
            <person name="Pangilinan J."/>
            <person name="Riley R."/>
            <person name="LaButti K."/>
            <person name="Andreopoulos B."/>
            <person name="Lipzen A."/>
            <person name="Chen C."/>
            <person name="Yan M."/>
            <person name="Daum C."/>
            <person name="Ng V."/>
            <person name="Clum A."/>
            <person name="Steindorff A."/>
            <person name="Ohm R.A."/>
            <person name="Martin F."/>
            <person name="Silar P."/>
            <person name="Natvig D.O."/>
            <person name="Lalanne C."/>
            <person name="Gautier V."/>
            <person name="Ament-Velasquez S.L."/>
            <person name="Kruys A."/>
            <person name="Hutchinson M.I."/>
            <person name="Powell A.J."/>
            <person name="Barry K."/>
            <person name="Miller A.N."/>
            <person name="Grigoriev I.V."/>
            <person name="Debuchy R."/>
            <person name="Gladieux P."/>
            <person name="Hiltunen Thoren M."/>
            <person name="Johannesson H."/>
        </authorList>
    </citation>
    <scope>NUCLEOTIDE SEQUENCE [LARGE SCALE GENOMIC DNA]</scope>
    <source>
        <strain evidence="23">CBS 284.82</strain>
    </source>
</reference>
<dbReference type="PANTHER" id="PTHR37928:SF1">
    <property type="entry name" value="CFEM DOMAIN PROTEIN (AFU_ORTHOLOGUE AFUA_6G14090)"/>
    <property type="match status" value="1"/>
</dbReference>
<evidence type="ECO:0000256" key="17">
    <source>
        <dbReference type="PROSITE-ProRule" id="PRU01356"/>
    </source>
</evidence>
<comment type="similarity">
    <text evidence="3">Belongs to the RBT5 family.</text>
</comment>
<dbReference type="CDD" id="cd00118">
    <property type="entry name" value="LysM"/>
    <property type="match status" value="1"/>
</dbReference>
<evidence type="ECO:0000256" key="11">
    <source>
        <dbReference type="ARBA" id="ARBA00023004"/>
    </source>
</evidence>
<sequence>MMRLFASSLFFVLAVRADDCQPATWNAKRWEGPYNPKALKRTNGTMSTRTTLVTTADTEIQPGDINCRYSATTRATVNYYTCTQMATKYGITVDDFFTLNPTLELDCSNIQPKTEYCVAGFIEPVRATDQLCGPPNGNATCLGTAYQCCNSETWTCGNSTDDCAAGTCYEGACAGDKVYSTDGTCGLGHGNRLCAGKWGDCCNLDGACGTGDDFCATSVCFSGNCTIPDTEPTPPDWMKGNTPDGTCGGENGYTCNVVYGTCCNKDGICGVLASDCGAGCQPEFGDCSSVSTTSTSSTTSKSSSSTSHITASPISKTTTTSTISTTSTIAFSSLPSCGQTCFNNMLDQWSELGCSSGDPACLCSNVNFGYGLRDCSNGACGTDVASTVVAYGSVYCSSALATATRTATGVASLPTCGQSCFNNMVAMYSSLGCASPDPYCLCSNVNFGYGLRGCSNGACGTDVASTVIAYGSAYCVSASATATAKA</sequence>
<evidence type="ECO:0000256" key="9">
    <source>
        <dbReference type="ARBA" id="ARBA00022723"/>
    </source>
</evidence>
<evidence type="ECO:0000259" key="20">
    <source>
        <dbReference type="PROSITE" id="PS51782"/>
    </source>
</evidence>
<dbReference type="PROSITE" id="PS50941">
    <property type="entry name" value="CHIT_BIND_I_2"/>
    <property type="match status" value="1"/>
</dbReference>
<keyword evidence="12" id="KW-0472">Membrane</keyword>
<dbReference type="PANTHER" id="PTHR37928">
    <property type="entry name" value="CFEM DOMAIN PROTEIN (AFU_ORTHOLOGUE AFUA_6G14090)"/>
    <property type="match status" value="1"/>
</dbReference>
<dbReference type="PROSITE" id="PS51782">
    <property type="entry name" value="LYSM"/>
    <property type="match status" value="1"/>
</dbReference>
<accession>A0AAN6SKR1</accession>
<keyword evidence="10 18" id="KW-0732">Signal</keyword>
<evidence type="ECO:0000256" key="12">
    <source>
        <dbReference type="ARBA" id="ARBA00023136"/>
    </source>
</evidence>
<keyword evidence="23" id="KW-1185">Reference proteome</keyword>
<name>A0AAN6SKR1_9PEZI</name>
<proteinExistence type="inferred from homology"/>
<comment type="caution">
    <text evidence="16">Lacks conserved residue(s) required for the propagation of feature annotation.</text>
</comment>
<dbReference type="Proteomes" id="UP001303115">
    <property type="component" value="Unassembled WGS sequence"/>
</dbReference>
<dbReference type="Pfam" id="PF05730">
    <property type="entry name" value="CFEM"/>
    <property type="match status" value="2"/>
</dbReference>
<dbReference type="GO" id="GO:0005576">
    <property type="term" value="C:extracellular region"/>
    <property type="evidence" value="ECO:0007669"/>
    <property type="project" value="UniProtKB-SubCell"/>
</dbReference>
<dbReference type="InterPro" id="IPR018392">
    <property type="entry name" value="LysM"/>
</dbReference>
<dbReference type="Gene3D" id="3.30.60.10">
    <property type="entry name" value="Endochitinase-like"/>
    <property type="match status" value="2"/>
</dbReference>
<dbReference type="Gene3D" id="3.10.350.10">
    <property type="entry name" value="LysM domain"/>
    <property type="match status" value="1"/>
</dbReference>
<feature type="chain" id="PRO_5042980827" evidence="18">
    <location>
        <begin position="18"/>
        <end position="486"/>
    </location>
</feature>
<feature type="binding site" description="axial binding residue" evidence="17">
    <location>
        <position position="358"/>
    </location>
    <ligand>
        <name>heme</name>
        <dbReference type="ChEBI" id="CHEBI:30413"/>
    </ligand>
    <ligandPart>
        <name>Fe</name>
        <dbReference type="ChEBI" id="CHEBI:18248"/>
    </ligandPart>
</feature>
<dbReference type="EMBL" id="MU854938">
    <property type="protein sequence ID" value="KAK4031244.1"/>
    <property type="molecule type" value="Genomic_DNA"/>
</dbReference>
<keyword evidence="6 17" id="KW-0349">Heme</keyword>
<dbReference type="InterPro" id="IPR051735">
    <property type="entry name" value="CFEM_domain"/>
</dbReference>